<dbReference type="Pfam" id="PF13858">
    <property type="entry name" value="DUF4199"/>
    <property type="match status" value="1"/>
</dbReference>
<keyword evidence="1" id="KW-0472">Membrane</keyword>
<dbReference type="EMBL" id="PJMU01000001">
    <property type="protein sequence ID" value="PKV76436.1"/>
    <property type="molecule type" value="Genomic_DNA"/>
</dbReference>
<dbReference type="InterPro" id="IPR025250">
    <property type="entry name" value="DUF4199"/>
</dbReference>
<evidence type="ECO:0000256" key="1">
    <source>
        <dbReference type="SAM" id="Phobius"/>
    </source>
</evidence>
<dbReference type="OrthoDB" id="1122768at2"/>
<proteinExistence type="predicted"/>
<keyword evidence="1" id="KW-1133">Transmembrane helix</keyword>
<evidence type="ECO:0000313" key="2">
    <source>
        <dbReference type="EMBL" id="PKV76436.1"/>
    </source>
</evidence>
<reference evidence="2 3" key="1">
    <citation type="submission" date="2017-12" db="EMBL/GenBank/DDBJ databases">
        <title>Genomic Encyclopedia of Type Strains, Phase III (KMG-III): the genomes of soil and plant-associated and newly described type strains.</title>
        <authorList>
            <person name="Whitman W."/>
        </authorList>
    </citation>
    <scope>NUCLEOTIDE SEQUENCE [LARGE SCALE GENOMIC DNA]</scope>
    <source>
        <strain evidence="2 3">LP43</strain>
    </source>
</reference>
<protein>
    <submittedName>
        <fullName evidence="2">Uncharacterized protein DUF4199</fullName>
    </submittedName>
</protein>
<feature type="transmembrane region" description="Helical" evidence="1">
    <location>
        <begin position="152"/>
        <end position="171"/>
    </location>
</feature>
<sequence>MMDSSSQFESKPSIYAVAVKYGLLTGLLYIVFAAINYITESYGNFFVALLVSIVISVLGIVLALKEFKKQNAGYMTYGQGLGLGIMVSIIAGIISGLFSMLYIQFIDPGVPEKLVEATMEQMASFGVDESVLDSQREEVMASFTPVKQLTSAVTNAFFSGLILSLIIAAVMKHKRPEFE</sequence>
<feature type="transmembrane region" description="Helical" evidence="1">
    <location>
        <begin position="21"/>
        <end position="39"/>
    </location>
</feature>
<feature type="transmembrane region" description="Helical" evidence="1">
    <location>
        <begin position="85"/>
        <end position="105"/>
    </location>
</feature>
<organism evidence="2 3">
    <name type="scientific">Pontibacter ramchanderi</name>
    <dbReference type="NCBI Taxonomy" id="1179743"/>
    <lineage>
        <taxon>Bacteria</taxon>
        <taxon>Pseudomonadati</taxon>
        <taxon>Bacteroidota</taxon>
        <taxon>Cytophagia</taxon>
        <taxon>Cytophagales</taxon>
        <taxon>Hymenobacteraceae</taxon>
        <taxon>Pontibacter</taxon>
    </lineage>
</organism>
<keyword evidence="1" id="KW-0812">Transmembrane</keyword>
<dbReference type="RefSeq" id="WP_101443550.1">
    <property type="nucleotide sequence ID" value="NZ_PJMU01000001.1"/>
</dbReference>
<feature type="transmembrane region" description="Helical" evidence="1">
    <location>
        <begin position="45"/>
        <end position="64"/>
    </location>
</feature>
<comment type="caution">
    <text evidence="2">The sequence shown here is derived from an EMBL/GenBank/DDBJ whole genome shotgun (WGS) entry which is preliminary data.</text>
</comment>
<evidence type="ECO:0000313" key="3">
    <source>
        <dbReference type="Proteomes" id="UP000233782"/>
    </source>
</evidence>
<gene>
    <name evidence="2" type="ORF">BD749_1389</name>
</gene>
<keyword evidence="3" id="KW-1185">Reference proteome</keyword>
<dbReference type="AlphaFoldDB" id="A0A2N3V4D3"/>
<name>A0A2N3V4D3_9BACT</name>
<accession>A0A2N3V4D3</accession>
<dbReference type="Proteomes" id="UP000233782">
    <property type="component" value="Unassembled WGS sequence"/>
</dbReference>